<dbReference type="Pfam" id="PF25156">
    <property type="entry name" value="PNGase_A_C"/>
    <property type="match status" value="1"/>
</dbReference>
<reference evidence="2" key="1">
    <citation type="journal article" date="2020" name="Stud. Mycol.">
        <title>101 Dothideomycetes genomes: a test case for predicting lifestyles and emergence of pathogens.</title>
        <authorList>
            <person name="Haridas S."/>
            <person name="Albert R."/>
            <person name="Binder M."/>
            <person name="Bloem J."/>
            <person name="Labutti K."/>
            <person name="Salamov A."/>
            <person name="Andreopoulos B."/>
            <person name="Baker S."/>
            <person name="Barry K."/>
            <person name="Bills G."/>
            <person name="Bluhm B."/>
            <person name="Cannon C."/>
            <person name="Castanera R."/>
            <person name="Culley D."/>
            <person name="Daum C."/>
            <person name="Ezra D."/>
            <person name="Gonzalez J."/>
            <person name="Henrissat B."/>
            <person name="Kuo A."/>
            <person name="Liang C."/>
            <person name="Lipzen A."/>
            <person name="Lutzoni F."/>
            <person name="Magnuson J."/>
            <person name="Mondo S."/>
            <person name="Nolan M."/>
            <person name="Ohm R."/>
            <person name="Pangilinan J."/>
            <person name="Park H.-J."/>
            <person name="Ramirez L."/>
            <person name="Alfaro M."/>
            <person name="Sun H."/>
            <person name="Tritt A."/>
            <person name="Yoshinaga Y."/>
            <person name="Zwiers L.-H."/>
            <person name="Turgeon B."/>
            <person name="Goodwin S."/>
            <person name="Spatafora J."/>
            <person name="Crous P."/>
            <person name="Grigoriev I."/>
        </authorList>
    </citation>
    <scope>NUCLEOTIDE SEQUENCE</scope>
    <source>
        <strain evidence="2">CBS 121739</strain>
    </source>
</reference>
<keyword evidence="3" id="KW-1185">Reference proteome</keyword>
<accession>A0A6A6WC84</accession>
<evidence type="ECO:0000259" key="1">
    <source>
        <dbReference type="Pfam" id="PF12222"/>
    </source>
</evidence>
<dbReference type="Pfam" id="PF12222">
    <property type="entry name" value="PNGaseA"/>
    <property type="match status" value="1"/>
</dbReference>
<dbReference type="InterPro" id="IPR056948">
    <property type="entry name" value="PNGaseA_N"/>
</dbReference>
<gene>
    <name evidence="2" type="ORF">EJ05DRAFT_437066</name>
</gene>
<dbReference type="OrthoDB" id="1612078at2759"/>
<dbReference type="PANTHER" id="PTHR31104">
    <property type="entry name" value="PEPTIDE-N4-(N-ACETYL-BETA-GLUCOSAMINYL)ASPARAGINE AMIDASE A PROTEIN"/>
    <property type="match status" value="1"/>
</dbReference>
<sequence>MTYLISITGNTVFISSLNVLTARASTPAAAILECFQVSPPVETPVDALCTQVLMVHSFANSYGNPFLGDYVPPLCDFNRVTFNFTVTSAGRQFDRLGLMYLNDTEIWRLSTAEPTSTGIEWTYLKDMSHVLALFKEPQRIIFDLGNLINDVYTAPFNTTLTAMFFKESSPLQAADLIIPVSARQGAVDKPSAFIVPDAVATNDLMLPQNVRRAVFSISACGQAAEEFWWSNVLSSDTATFNGTTLNGYSPFREVQLLIDGIIAGITWPFPVIFTGGVVPGLWRPIVGIDAFDLIEDGIDITPFLPLLCDGGKHRFEIRVAGISDDGKGNARLTETVASNWVVTGKIFIWSDEDGYVTSGTGPIIQSPPALIALASKVGQATNGTNSTLDYHVNVDRSLDISATIQTSSGTYGATWSQRVTYSNVGNFSNSGNDQLNMQKTNGMAASNIERLSPYSSSFSYPIMVASRYMSFPDSDNFTLQATMDRGKDVKSSGALWFLLDESYGHSNLQSESTLSTHQNGTATYYSIPAESRAAGFGSTEQKLVYFDDISGYSRHVRADNSTITFDDETIQGQAREKSWSAITAGAEDEYVKMTIKDMVGRGPIGLGDEV</sequence>
<organism evidence="2 3">
    <name type="scientific">Pseudovirgaria hyperparasitica</name>
    <dbReference type="NCBI Taxonomy" id="470096"/>
    <lineage>
        <taxon>Eukaryota</taxon>
        <taxon>Fungi</taxon>
        <taxon>Dikarya</taxon>
        <taxon>Ascomycota</taxon>
        <taxon>Pezizomycotina</taxon>
        <taxon>Dothideomycetes</taxon>
        <taxon>Dothideomycetes incertae sedis</taxon>
        <taxon>Acrospermales</taxon>
        <taxon>Acrospermaceae</taxon>
        <taxon>Pseudovirgaria</taxon>
    </lineage>
</organism>
<protein>
    <recommendedName>
        <fullName evidence="1">Peptide N-acetyl-beta-D-glucosaminyl asparaginase amidase A N-terminal domain-containing protein</fullName>
    </recommendedName>
</protein>
<dbReference type="Proteomes" id="UP000799437">
    <property type="component" value="Unassembled WGS sequence"/>
</dbReference>
<dbReference type="GeneID" id="54482825"/>
<feature type="domain" description="Peptide N-acetyl-beta-D-glucosaminyl asparaginase amidase A N-terminal" evidence="1">
    <location>
        <begin position="47"/>
        <end position="357"/>
    </location>
</feature>
<evidence type="ECO:0000313" key="3">
    <source>
        <dbReference type="Proteomes" id="UP000799437"/>
    </source>
</evidence>
<dbReference type="AlphaFoldDB" id="A0A6A6WC84"/>
<dbReference type="RefSeq" id="XP_033601907.1">
    <property type="nucleotide sequence ID" value="XM_033741771.1"/>
</dbReference>
<evidence type="ECO:0000313" key="2">
    <source>
        <dbReference type="EMBL" id="KAF2759456.1"/>
    </source>
</evidence>
<name>A0A6A6WC84_9PEZI</name>
<proteinExistence type="predicted"/>
<dbReference type="InterPro" id="IPR021102">
    <property type="entry name" value="PNGase_A"/>
</dbReference>
<dbReference type="EMBL" id="ML996569">
    <property type="protein sequence ID" value="KAF2759456.1"/>
    <property type="molecule type" value="Genomic_DNA"/>
</dbReference>